<dbReference type="Proteomes" id="UP001516023">
    <property type="component" value="Unassembled WGS sequence"/>
</dbReference>
<sequence length="591" mass="65602">MNSKSSSGNTSRIRILIGDYSLPGGQCARVNFNVSPNNISHCMATLFGLHGTVGVVGENSNSALGALQPGDVVRFNRLEVRNCNDVLLETSQRNMTSPSLSNKRQRVQVECNTDDANDKCKELTALKMPEHEHSLHKVVCDMYPSWKEPCAEPTVVRLCRIGINPQRNEGESKKASKTPFSLEWESNVTHGLEALRDVAVELANRYSTQTKLQSTAFQLPTQPCQRRKLRDITMQNMLSHVVVKVLRCEKTTPSPRGHRTAGKHVVSSIEPCITHATLSDGVESEDIIGMGGSMRMKQISGDSCFIPKSISSILLQSLTEGSHVLLTHMFSLSVTRDNISALGGRESLMLVPTRETIATIITPDHPFYVGDSRREEEYPFASQPLTVERSSQLYSMSQQHSPSNEMKSGDSQLISNCGGVMAVVSPCRCHLALFILIQFSMNDLIHPFCLYKVVDIIVDGIFASFREGRYWQTDQSLSKFLVDTPTISTGFKTIQSSPTYRSATILLDPKVFSRDMVVNADGDALKLLCMEVPAEDMVVGRDDGSSRTHPYLPHVGELLRALCEERTPIRWVLEQESECSWFVMSASLIEI</sequence>
<dbReference type="EMBL" id="JABMIG020000109">
    <property type="protein sequence ID" value="KAL3791830.1"/>
    <property type="molecule type" value="Genomic_DNA"/>
</dbReference>
<accession>A0ABD3PUM8</accession>
<evidence type="ECO:0000313" key="2">
    <source>
        <dbReference type="Proteomes" id="UP001516023"/>
    </source>
</evidence>
<keyword evidence="2" id="KW-1185">Reference proteome</keyword>
<reference evidence="1 2" key="1">
    <citation type="journal article" date="2020" name="G3 (Bethesda)">
        <title>Improved Reference Genome for Cyclotella cryptica CCMP332, a Model for Cell Wall Morphogenesis, Salinity Adaptation, and Lipid Production in Diatoms (Bacillariophyta).</title>
        <authorList>
            <person name="Roberts W.R."/>
            <person name="Downey K.M."/>
            <person name="Ruck E.C."/>
            <person name="Traller J.C."/>
            <person name="Alverson A.J."/>
        </authorList>
    </citation>
    <scope>NUCLEOTIDE SEQUENCE [LARGE SCALE GENOMIC DNA]</scope>
    <source>
        <strain evidence="1 2">CCMP332</strain>
    </source>
</reference>
<protein>
    <submittedName>
        <fullName evidence="1">Uncharacterized protein</fullName>
    </submittedName>
</protein>
<organism evidence="1 2">
    <name type="scientific">Cyclotella cryptica</name>
    <dbReference type="NCBI Taxonomy" id="29204"/>
    <lineage>
        <taxon>Eukaryota</taxon>
        <taxon>Sar</taxon>
        <taxon>Stramenopiles</taxon>
        <taxon>Ochrophyta</taxon>
        <taxon>Bacillariophyta</taxon>
        <taxon>Coscinodiscophyceae</taxon>
        <taxon>Thalassiosirophycidae</taxon>
        <taxon>Stephanodiscales</taxon>
        <taxon>Stephanodiscaceae</taxon>
        <taxon>Cyclotella</taxon>
    </lineage>
</organism>
<comment type="caution">
    <text evidence="1">The sequence shown here is derived from an EMBL/GenBank/DDBJ whole genome shotgun (WGS) entry which is preliminary data.</text>
</comment>
<name>A0ABD3PUM8_9STRA</name>
<evidence type="ECO:0000313" key="1">
    <source>
        <dbReference type="EMBL" id="KAL3791830.1"/>
    </source>
</evidence>
<dbReference type="AlphaFoldDB" id="A0ABD3PUM8"/>
<gene>
    <name evidence="1" type="ORF">HJC23_002461</name>
</gene>
<proteinExistence type="predicted"/>